<keyword evidence="2" id="KW-1185">Reference proteome</keyword>
<dbReference type="EMBL" id="JACXVP010000009">
    <property type="protein sequence ID" value="KAG5584740.1"/>
    <property type="molecule type" value="Genomic_DNA"/>
</dbReference>
<proteinExistence type="predicted"/>
<gene>
    <name evidence="1" type="ORF">H5410_045174</name>
</gene>
<dbReference type="PANTHER" id="PTHR32108:SF10">
    <property type="entry name" value="G-PATCH DOMAIN-CONTAINING PROTEIN"/>
    <property type="match status" value="1"/>
</dbReference>
<evidence type="ECO:0000313" key="2">
    <source>
        <dbReference type="Proteomes" id="UP000824120"/>
    </source>
</evidence>
<comment type="caution">
    <text evidence="1">The sequence shown here is derived from an EMBL/GenBank/DDBJ whole genome shotgun (WGS) entry which is preliminary data.</text>
</comment>
<accession>A0A9J5XC02</accession>
<dbReference type="AlphaFoldDB" id="A0A9J5XC02"/>
<name>A0A9J5XC02_SOLCO</name>
<dbReference type="Proteomes" id="UP000824120">
    <property type="component" value="Chromosome 9"/>
</dbReference>
<organism evidence="1 2">
    <name type="scientific">Solanum commersonii</name>
    <name type="common">Commerson's wild potato</name>
    <name type="synonym">Commerson's nightshade</name>
    <dbReference type="NCBI Taxonomy" id="4109"/>
    <lineage>
        <taxon>Eukaryota</taxon>
        <taxon>Viridiplantae</taxon>
        <taxon>Streptophyta</taxon>
        <taxon>Embryophyta</taxon>
        <taxon>Tracheophyta</taxon>
        <taxon>Spermatophyta</taxon>
        <taxon>Magnoliopsida</taxon>
        <taxon>eudicotyledons</taxon>
        <taxon>Gunneridae</taxon>
        <taxon>Pentapetalae</taxon>
        <taxon>asterids</taxon>
        <taxon>lamiids</taxon>
        <taxon>Solanales</taxon>
        <taxon>Solanaceae</taxon>
        <taxon>Solanoideae</taxon>
        <taxon>Solaneae</taxon>
        <taxon>Solanum</taxon>
    </lineage>
</organism>
<sequence length="119" mass="14164">MKLFMRSLTGEALSWYIEQDPRKWDEWVDIATDFMNRDYAIRWRSEAARARPPTEESHMKDYFIRAQEPQYYDRMMLVAEKSFADIIKLGERIEEGIKMGLPSIWKPCKPPTKLCNLGE</sequence>
<evidence type="ECO:0000313" key="1">
    <source>
        <dbReference type="EMBL" id="KAG5584740.1"/>
    </source>
</evidence>
<protein>
    <recommendedName>
        <fullName evidence="3">Retrotransposon gag domain-containing protein</fullName>
    </recommendedName>
</protein>
<evidence type="ECO:0008006" key="3">
    <source>
        <dbReference type="Google" id="ProtNLM"/>
    </source>
</evidence>
<dbReference type="PANTHER" id="PTHR32108">
    <property type="entry name" value="DNA-DIRECTED RNA POLYMERASE SUBUNIT ALPHA"/>
    <property type="match status" value="1"/>
</dbReference>
<reference evidence="1 2" key="1">
    <citation type="submission" date="2020-09" db="EMBL/GenBank/DDBJ databases">
        <title>De no assembly of potato wild relative species, Solanum commersonii.</title>
        <authorList>
            <person name="Cho K."/>
        </authorList>
    </citation>
    <scope>NUCLEOTIDE SEQUENCE [LARGE SCALE GENOMIC DNA]</scope>
    <source>
        <strain evidence="1">LZ3.2</strain>
        <tissue evidence="1">Leaf</tissue>
    </source>
</reference>